<accession>A0A1W2FAS2</accession>
<dbReference type="AlphaFoldDB" id="A0A1W2FAS2"/>
<proteinExistence type="predicted"/>
<dbReference type="RefSeq" id="WP_144065545.1">
    <property type="nucleotide sequence ID" value="NZ_FWYC01000013.1"/>
</dbReference>
<name>A0A1W2FAS2_9PSEU</name>
<dbReference type="OrthoDB" id="9819743at2"/>
<reference evidence="2" key="1">
    <citation type="submission" date="2017-04" db="EMBL/GenBank/DDBJ databases">
        <authorList>
            <person name="Varghese N."/>
            <person name="Submissions S."/>
        </authorList>
    </citation>
    <scope>NUCLEOTIDE SEQUENCE [LARGE SCALE GENOMIC DNA]</scope>
    <source>
        <strain evidence="2">DSM 44073</strain>
    </source>
</reference>
<evidence type="ECO:0000313" key="1">
    <source>
        <dbReference type="EMBL" id="SMD19089.1"/>
    </source>
</evidence>
<sequence length="417" mass="46823">MDQFFAARIWGAFGRLCATAEMAIATCAAESRTSTTFDDHLINVFRDVAPEKHEKVSAFIDTYTAMIERVIEAGRQGKTGHIETIDFSDEDDDVQSVVRLVANGMMKFRSDVDRDRYATDAAMMSITSALEVLCTELLRSLFELHPRAIPGNPTIDLETVLSLPSTQGAVAAIAEKQAVEIARGPVEGWLSSLASHCGIKLPKRTSDWPREWLSVVWMSHQRNCIIHRGGSIDSKLREKASYCGYTIPSDHTVLTLDPLEVTRFVSCTLTVASRLTIGFGDSHLAKSENSHPNWKTARTWLAHEQFEQMSRGQFAIARAICPESGTLSNEVDITDVARWYALLTTDGIDDAQREDVRVAKWTSEASYQIHRSILLDDEEEIRNLVREILDRGYLTALELRHNPEFFLAKKYLDLPDK</sequence>
<dbReference type="EMBL" id="FWYC01000013">
    <property type="protein sequence ID" value="SMD19089.1"/>
    <property type="molecule type" value="Genomic_DNA"/>
</dbReference>
<keyword evidence="2" id="KW-1185">Reference proteome</keyword>
<organism evidence="1 2">
    <name type="scientific">Lentzea albidocapillata</name>
    <dbReference type="NCBI Taxonomy" id="40571"/>
    <lineage>
        <taxon>Bacteria</taxon>
        <taxon>Bacillati</taxon>
        <taxon>Actinomycetota</taxon>
        <taxon>Actinomycetes</taxon>
        <taxon>Pseudonocardiales</taxon>
        <taxon>Pseudonocardiaceae</taxon>
        <taxon>Lentzea</taxon>
    </lineage>
</organism>
<protein>
    <submittedName>
        <fullName evidence="1">Uncharacterized protein</fullName>
    </submittedName>
</protein>
<dbReference type="Proteomes" id="UP000192840">
    <property type="component" value="Unassembled WGS sequence"/>
</dbReference>
<gene>
    <name evidence="1" type="ORF">SAMN05660733_05411</name>
</gene>
<evidence type="ECO:0000313" key="2">
    <source>
        <dbReference type="Proteomes" id="UP000192840"/>
    </source>
</evidence>